<name>A0A2N5V095_9BASI</name>
<reference evidence="2 3" key="1">
    <citation type="submission" date="2017-11" db="EMBL/GenBank/DDBJ databases">
        <title>De novo assembly and phasing of dikaryotic genomes from two isolates of Puccinia coronata f. sp. avenae, the causal agent of oat crown rust.</title>
        <authorList>
            <person name="Miller M.E."/>
            <person name="Zhang Y."/>
            <person name="Omidvar V."/>
            <person name="Sperschneider J."/>
            <person name="Schwessinger B."/>
            <person name="Raley C."/>
            <person name="Palmer J.M."/>
            <person name="Garnica D."/>
            <person name="Upadhyaya N."/>
            <person name="Rathjen J."/>
            <person name="Taylor J.M."/>
            <person name="Park R.F."/>
            <person name="Dodds P.N."/>
            <person name="Hirsch C.D."/>
            <person name="Kianian S.F."/>
            <person name="Figueroa M."/>
        </authorList>
    </citation>
    <scope>NUCLEOTIDE SEQUENCE [LARGE SCALE GENOMIC DNA]</scope>
    <source>
        <strain evidence="2">12SD80</strain>
    </source>
</reference>
<dbReference type="Proteomes" id="UP000235392">
    <property type="component" value="Unassembled WGS sequence"/>
</dbReference>
<feature type="region of interest" description="Disordered" evidence="1">
    <location>
        <begin position="38"/>
        <end position="60"/>
    </location>
</feature>
<sequence>MLVIVDGHPLGLAQTRVLWIYLCTHPKQYVTTVQLGANASPGGARPSSTPIGGGSARAQGEAEEVHVDNKCVAPPQFFHGLRASCHVAVGLKLLPIDGNLASRTELPGAEVCSMTLNGLDNRVMFINNLTRFRPAGSTPQVMPATAQSLLIKAEVSSGCHKEWLRRGWPLPHEEAFRRGLTMPFTEGDRHQVRIYPANTAKPRISADRSASFVAYILLPTTHKPLTWR</sequence>
<accession>A0A2N5V095</accession>
<protein>
    <submittedName>
        <fullName evidence="2">Uncharacterized protein</fullName>
    </submittedName>
</protein>
<comment type="caution">
    <text evidence="2">The sequence shown here is derived from an EMBL/GenBank/DDBJ whole genome shotgun (WGS) entry which is preliminary data.</text>
</comment>
<dbReference type="EMBL" id="PGCI01000068">
    <property type="protein sequence ID" value="PLW43432.1"/>
    <property type="molecule type" value="Genomic_DNA"/>
</dbReference>
<dbReference type="AlphaFoldDB" id="A0A2N5V095"/>
<organism evidence="2 3">
    <name type="scientific">Puccinia coronata f. sp. avenae</name>
    <dbReference type="NCBI Taxonomy" id="200324"/>
    <lineage>
        <taxon>Eukaryota</taxon>
        <taxon>Fungi</taxon>
        <taxon>Dikarya</taxon>
        <taxon>Basidiomycota</taxon>
        <taxon>Pucciniomycotina</taxon>
        <taxon>Pucciniomycetes</taxon>
        <taxon>Pucciniales</taxon>
        <taxon>Pucciniaceae</taxon>
        <taxon>Puccinia</taxon>
    </lineage>
</organism>
<gene>
    <name evidence="2" type="ORF">PCASD_07537</name>
</gene>
<evidence type="ECO:0000256" key="1">
    <source>
        <dbReference type="SAM" id="MobiDB-lite"/>
    </source>
</evidence>
<evidence type="ECO:0000313" key="2">
    <source>
        <dbReference type="EMBL" id="PLW43432.1"/>
    </source>
</evidence>
<proteinExistence type="predicted"/>
<evidence type="ECO:0000313" key="3">
    <source>
        <dbReference type="Proteomes" id="UP000235392"/>
    </source>
</evidence>